<keyword evidence="1" id="KW-0732">Signal</keyword>
<gene>
    <name evidence="2" type="ORF">g.11115</name>
</gene>
<feature type="chain" id="PRO_5009115124" description="Protein quiver" evidence="1">
    <location>
        <begin position="18"/>
        <end position="154"/>
    </location>
</feature>
<reference evidence="2" key="1">
    <citation type="submission" date="2015-09" db="EMBL/GenBank/DDBJ databases">
        <title>De novo assembly of Pectinophora gossypiella (Pink Bollworm) gut transcriptome.</title>
        <authorList>
            <person name="Tassone E.E."/>
        </authorList>
    </citation>
    <scope>NUCLEOTIDE SEQUENCE</scope>
</reference>
<name>A0A1E1W3G8_PECGO</name>
<dbReference type="EMBL" id="GDQN01009528">
    <property type="protein sequence ID" value="JAT81526.1"/>
    <property type="molecule type" value="Transcribed_RNA"/>
</dbReference>
<sequence>MLIFLASVTSLLSFVASESCLYQRCLGCHPEEIIWTGTVKDCQPSNWVTPEWVHNLGHPPPHTDSRIPIEYRCLKMVATPDDKSFGNTVDVIRGCVPRAQVDSVCLGLVAVERARGHSDARCSICNRNNCNSSARAHVQILVLLFSVIPYFVLR</sequence>
<accession>A0A1E1W3G8</accession>
<organism evidence="2">
    <name type="scientific">Pectinophora gossypiella</name>
    <name type="common">Cotton pink bollworm</name>
    <name type="synonym">Depressaria gossypiella</name>
    <dbReference type="NCBI Taxonomy" id="13191"/>
    <lineage>
        <taxon>Eukaryota</taxon>
        <taxon>Metazoa</taxon>
        <taxon>Ecdysozoa</taxon>
        <taxon>Arthropoda</taxon>
        <taxon>Hexapoda</taxon>
        <taxon>Insecta</taxon>
        <taxon>Pterygota</taxon>
        <taxon>Neoptera</taxon>
        <taxon>Endopterygota</taxon>
        <taxon>Lepidoptera</taxon>
        <taxon>Glossata</taxon>
        <taxon>Ditrysia</taxon>
        <taxon>Gelechioidea</taxon>
        <taxon>Gelechiidae</taxon>
        <taxon>Apatetrinae</taxon>
        <taxon>Pectinophora</taxon>
    </lineage>
</organism>
<dbReference type="AlphaFoldDB" id="A0A1E1W3G8"/>
<dbReference type="OrthoDB" id="6699478at2759"/>
<feature type="signal peptide" evidence="1">
    <location>
        <begin position="1"/>
        <end position="17"/>
    </location>
</feature>
<evidence type="ECO:0008006" key="3">
    <source>
        <dbReference type="Google" id="ProtNLM"/>
    </source>
</evidence>
<proteinExistence type="predicted"/>
<protein>
    <recommendedName>
        <fullName evidence="3">Protein quiver</fullName>
    </recommendedName>
</protein>
<evidence type="ECO:0000313" key="2">
    <source>
        <dbReference type="EMBL" id="JAT81526.1"/>
    </source>
</evidence>
<evidence type="ECO:0000256" key="1">
    <source>
        <dbReference type="SAM" id="SignalP"/>
    </source>
</evidence>